<keyword evidence="7" id="KW-1185">Reference proteome</keyword>
<dbReference type="InterPro" id="IPR026770">
    <property type="entry name" value="RNase_K"/>
</dbReference>
<dbReference type="Proteomes" id="UP000001072">
    <property type="component" value="Unassembled WGS sequence"/>
</dbReference>
<reference evidence="7" key="1">
    <citation type="journal article" date="2011" name="Proc. Natl. Acad. Sci. U.S.A.">
        <title>Obligate biotrophy features unraveled by the genomic analysis of rust fungi.</title>
        <authorList>
            <person name="Duplessis S."/>
            <person name="Cuomo C.A."/>
            <person name="Lin Y.-C."/>
            <person name="Aerts A."/>
            <person name="Tisserant E."/>
            <person name="Veneault-Fourrey C."/>
            <person name="Joly D.L."/>
            <person name="Hacquard S."/>
            <person name="Amselem J."/>
            <person name="Cantarel B.L."/>
            <person name="Chiu R."/>
            <person name="Coutinho P.M."/>
            <person name="Feau N."/>
            <person name="Field M."/>
            <person name="Frey P."/>
            <person name="Gelhaye E."/>
            <person name="Goldberg J."/>
            <person name="Grabherr M.G."/>
            <person name="Kodira C.D."/>
            <person name="Kohler A."/>
            <person name="Kuees U."/>
            <person name="Lindquist E.A."/>
            <person name="Lucas S.M."/>
            <person name="Mago R."/>
            <person name="Mauceli E."/>
            <person name="Morin E."/>
            <person name="Murat C."/>
            <person name="Pangilinan J.L."/>
            <person name="Park R."/>
            <person name="Pearson M."/>
            <person name="Quesneville H."/>
            <person name="Rouhier N."/>
            <person name="Sakthikumar S."/>
            <person name="Salamov A.A."/>
            <person name="Schmutz J."/>
            <person name="Selles B."/>
            <person name="Shapiro H."/>
            <person name="Tanguay P."/>
            <person name="Tuskan G.A."/>
            <person name="Henrissat B."/>
            <person name="Van de Peer Y."/>
            <person name="Rouze P."/>
            <person name="Ellis J.G."/>
            <person name="Dodds P.N."/>
            <person name="Schein J.E."/>
            <person name="Zhong S."/>
            <person name="Hamelin R.C."/>
            <person name="Grigoriev I.V."/>
            <person name="Szabo L.J."/>
            <person name="Martin F."/>
        </authorList>
    </citation>
    <scope>NUCLEOTIDE SEQUENCE [LARGE SCALE GENOMIC DNA]</scope>
    <source>
        <strain evidence="7">98AG31 / pathotype 3-4-7</strain>
    </source>
</reference>
<dbReference type="FunCoup" id="F4RME7">
    <property type="interactions" value="3"/>
</dbReference>
<dbReference type="OrthoDB" id="67317at2759"/>
<evidence type="ECO:0000313" key="6">
    <source>
        <dbReference type="EMBL" id="EGG06414.1"/>
    </source>
</evidence>
<dbReference type="PANTHER" id="PTHR31733">
    <property type="entry name" value="RIBONUCLEASE KAPPA"/>
    <property type="match status" value="1"/>
</dbReference>
<name>F4RME7_MELLP</name>
<evidence type="ECO:0000256" key="5">
    <source>
        <dbReference type="SAM" id="Phobius"/>
    </source>
</evidence>
<evidence type="ECO:0000256" key="2">
    <source>
        <dbReference type="ARBA" id="ARBA00022692"/>
    </source>
</evidence>
<keyword evidence="4 5" id="KW-0472">Membrane</keyword>
<feature type="transmembrane region" description="Helical" evidence="5">
    <location>
        <begin position="50"/>
        <end position="70"/>
    </location>
</feature>
<organism evidence="7">
    <name type="scientific">Melampsora larici-populina (strain 98AG31 / pathotype 3-4-7)</name>
    <name type="common">Poplar leaf rust fungus</name>
    <dbReference type="NCBI Taxonomy" id="747676"/>
    <lineage>
        <taxon>Eukaryota</taxon>
        <taxon>Fungi</taxon>
        <taxon>Dikarya</taxon>
        <taxon>Basidiomycota</taxon>
        <taxon>Pucciniomycotina</taxon>
        <taxon>Pucciniomycetes</taxon>
        <taxon>Pucciniales</taxon>
        <taxon>Melampsoraceae</taxon>
        <taxon>Melampsora</taxon>
    </lineage>
</organism>
<dbReference type="RefSeq" id="XP_007410248.1">
    <property type="nucleotide sequence ID" value="XM_007410186.1"/>
</dbReference>
<keyword evidence="3 5" id="KW-1133">Transmembrane helix</keyword>
<dbReference type="EMBL" id="GL883108">
    <property type="protein sequence ID" value="EGG06414.1"/>
    <property type="molecule type" value="Genomic_DNA"/>
</dbReference>
<accession>F4RME7</accession>
<dbReference type="eggNOG" id="ENOG502S504">
    <property type="taxonomic scope" value="Eukaryota"/>
</dbReference>
<dbReference type="STRING" id="747676.F4RME7"/>
<evidence type="ECO:0000313" key="7">
    <source>
        <dbReference type="Proteomes" id="UP000001072"/>
    </source>
</evidence>
<evidence type="ECO:0000256" key="4">
    <source>
        <dbReference type="ARBA" id="ARBA00023136"/>
    </source>
</evidence>
<comment type="subcellular location">
    <subcellularLocation>
        <location evidence="1">Membrane</location>
        <topology evidence="1">Multi-pass membrane protein</topology>
    </subcellularLocation>
</comment>
<dbReference type="InterPro" id="IPR056552">
    <property type="entry name" value="Ribonucl_Kappa"/>
</dbReference>
<evidence type="ECO:0000256" key="1">
    <source>
        <dbReference type="ARBA" id="ARBA00004141"/>
    </source>
</evidence>
<proteinExistence type="predicted"/>
<gene>
    <name evidence="6" type="ORF">MELLADRAFT_86604</name>
</gene>
<dbReference type="AlphaFoldDB" id="F4RME7"/>
<feature type="transmembrane region" description="Helical" evidence="5">
    <location>
        <begin position="7"/>
        <end position="30"/>
    </location>
</feature>
<dbReference type="KEGG" id="mlr:MELLADRAFT_86604"/>
<dbReference type="HOGENOM" id="CLU_115063_2_0_1"/>
<dbReference type="VEuPathDB" id="FungiDB:MELLADRAFT_86604"/>
<protein>
    <submittedName>
        <fullName evidence="6">Uncharacterized protein</fullName>
    </submittedName>
</protein>
<evidence type="ECO:0000256" key="3">
    <source>
        <dbReference type="ARBA" id="ARBA00022989"/>
    </source>
</evidence>
<dbReference type="GeneID" id="18934237"/>
<dbReference type="Pfam" id="PF23489">
    <property type="entry name" value="V-ATPase_su_f"/>
    <property type="match status" value="1"/>
</dbReference>
<dbReference type="GO" id="GO:0004521">
    <property type="term" value="F:RNA endonuclease activity"/>
    <property type="evidence" value="ECO:0007669"/>
    <property type="project" value="InterPro"/>
</dbReference>
<dbReference type="GO" id="GO:0016020">
    <property type="term" value="C:membrane"/>
    <property type="evidence" value="ECO:0007669"/>
    <property type="project" value="UniProtKB-SubCell"/>
</dbReference>
<dbReference type="InParanoid" id="F4RME7"/>
<keyword evidence="2 5" id="KW-0812">Transmembrane</keyword>
<sequence>MPLVGSGLAGCCSVLSSIGVVFLLAIGIGFQNHAHVLMGSVTSPENGTKVARVCFMSAIVYAVMLIFCGCQLGANRRVVRGGGLQLH</sequence>